<dbReference type="GO" id="GO:0006207">
    <property type="term" value="P:'de novo' pyrimidine nucleobase biosynthetic process"/>
    <property type="evidence" value="ECO:0007669"/>
    <property type="project" value="InterPro"/>
</dbReference>
<evidence type="ECO:0000256" key="10">
    <source>
        <dbReference type="RuleBase" id="RU000512"/>
    </source>
</evidence>
<name>A0A1G7T5V9_9PROT</name>
<dbReference type="NCBIfam" id="TIGR01740">
    <property type="entry name" value="pyrF"/>
    <property type="match status" value="1"/>
</dbReference>
<evidence type="ECO:0000256" key="7">
    <source>
        <dbReference type="HAMAP-Rule" id="MF_01200"/>
    </source>
</evidence>
<evidence type="ECO:0000313" key="12">
    <source>
        <dbReference type="EMBL" id="SDG30703.1"/>
    </source>
</evidence>
<keyword evidence="3 7" id="KW-0210">Decarboxylase</keyword>
<dbReference type="OrthoDB" id="9806203at2"/>
<evidence type="ECO:0000256" key="4">
    <source>
        <dbReference type="ARBA" id="ARBA00022975"/>
    </source>
</evidence>
<dbReference type="PANTHER" id="PTHR32119">
    <property type="entry name" value="OROTIDINE 5'-PHOSPHATE DECARBOXYLASE"/>
    <property type="match status" value="1"/>
</dbReference>
<feature type="domain" description="Orotidine 5'-phosphate decarboxylase" evidence="11">
    <location>
        <begin position="5"/>
        <end position="223"/>
    </location>
</feature>
<keyword evidence="13" id="KW-1185">Reference proteome</keyword>
<feature type="active site" description="For OMPdecase activity" evidence="8">
    <location>
        <position position="63"/>
    </location>
</feature>
<feature type="active site" description="Proton donor" evidence="7">
    <location>
        <position position="60"/>
    </location>
</feature>
<evidence type="ECO:0000259" key="11">
    <source>
        <dbReference type="SMART" id="SM00934"/>
    </source>
</evidence>
<keyword evidence="5 7" id="KW-0456">Lyase</keyword>
<dbReference type="HAMAP" id="MF_01200_B">
    <property type="entry name" value="OMPdecase_type1_B"/>
    <property type="match status" value="1"/>
</dbReference>
<dbReference type="GO" id="GO:0005829">
    <property type="term" value="C:cytosol"/>
    <property type="evidence" value="ECO:0007669"/>
    <property type="project" value="TreeGrafter"/>
</dbReference>
<keyword evidence="4 7" id="KW-0665">Pyrimidine biosynthesis</keyword>
<dbReference type="AlphaFoldDB" id="A0A1G7T5V9"/>
<comment type="subunit">
    <text evidence="7">Homodimer.</text>
</comment>
<sequence>MIPPRLYIAVDTADRAHAERLAAAVHGYAGLKLGSEFFTAHGPEGVRAVAGDAPVFLDLKFHDIPNTVAGAVRAAAPMQPCWLTVHASGGREMMAAAVQAAHRGEPPVGVLAVTVLTSLDDGDLSRLGQATPSLDQVRRLAALAAEAGVDGLVCSPREIEVVRAEVGPDLTLVVPGIRPAGSDAGDQKRAATPADAVAAGADILVVGRPVTRAADPGAAARAIAAEAG</sequence>
<dbReference type="Pfam" id="PF00215">
    <property type="entry name" value="OMPdecase"/>
    <property type="match status" value="1"/>
</dbReference>
<dbReference type="CDD" id="cd04725">
    <property type="entry name" value="OMP_decarboxylase_like"/>
    <property type="match status" value="1"/>
</dbReference>
<evidence type="ECO:0000256" key="3">
    <source>
        <dbReference type="ARBA" id="ARBA00022793"/>
    </source>
</evidence>
<protein>
    <recommendedName>
        <fullName evidence="7">Orotidine 5'-phosphate decarboxylase</fullName>
        <ecNumber evidence="7">4.1.1.23</ecNumber>
    </recommendedName>
    <alternativeName>
        <fullName evidence="7">OMP decarboxylase</fullName>
        <shortName evidence="7">OMPDCase</shortName>
        <shortName evidence="7">OMPdecase</shortName>
    </alternativeName>
</protein>
<evidence type="ECO:0000256" key="5">
    <source>
        <dbReference type="ARBA" id="ARBA00023239"/>
    </source>
</evidence>
<feature type="binding site" evidence="7 9">
    <location>
        <position position="207"/>
    </location>
    <ligand>
        <name>substrate</name>
    </ligand>
</feature>
<dbReference type="EC" id="4.1.1.23" evidence="7"/>
<evidence type="ECO:0000256" key="9">
    <source>
        <dbReference type="PIRSR" id="PIRSR614732-2"/>
    </source>
</evidence>
<dbReference type="PROSITE" id="PS00156">
    <property type="entry name" value="OMPDECASE"/>
    <property type="match status" value="1"/>
</dbReference>
<accession>A0A1G7T5V9</accession>
<reference evidence="12 13" key="1">
    <citation type="submission" date="2016-10" db="EMBL/GenBank/DDBJ databases">
        <authorList>
            <person name="de Groot N.N."/>
        </authorList>
    </citation>
    <scope>NUCLEOTIDE SEQUENCE [LARGE SCALE GENOMIC DNA]</scope>
    <source>
        <strain evidence="12 13">DSM 25584</strain>
    </source>
</reference>
<dbReference type="GO" id="GO:0004590">
    <property type="term" value="F:orotidine-5'-phosphate decarboxylase activity"/>
    <property type="evidence" value="ECO:0007669"/>
    <property type="project" value="UniProtKB-UniRule"/>
</dbReference>
<dbReference type="InterPro" id="IPR014732">
    <property type="entry name" value="OMPdecase"/>
</dbReference>
<dbReference type="SMART" id="SM00934">
    <property type="entry name" value="OMPdecase"/>
    <property type="match status" value="1"/>
</dbReference>
<feature type="binding site" evidence="7 9">
    <location>
        <position position="32"/>
    </location>
    <ligand>
        <name>substrate</name>
    </ligand>
</feature>
<dbReference type="InterPro" id="IPR001754">
    <property type="entry name" value="OMPdeCOase_dom"/>
</dbReference>
<dbReference type="InterPro" id="IPR018089">
    <property type="entry name" value="OMPdecase_AS"/>
</dbReference>
<feature type="binding site" evidence="7">
    <location>
        <begin position="58"/>
        <end position="67"/>
    </location>
    <ligand>
        <name>substrate</name>
    </ligand>
</feature>
<dbReference type="GO" id="GO:0044205">
    <property type="term" value="P:'de novo' UMP biosynthetic process"/>
    <property type="evidence" value="ECO:0007669"/>
    <property type="project" value="UniProtKB-UniRule"/>
</dbReference>
<dbReference type="STRING" id="1082479.SAMN05216241_108108"/>
<dbReference type="NCBIfam" id="NF001273">
    <property type="entry name" value="PRK00230.1"/>
    <property type="match status" value="1"/>
</dbReference>
<evidence type="ECO:0000313" key="13">
    <source>
        <dbReference type="Proteomes" id="UP000199415"/>
    </source>
</evidence>
<feature type="binding site" evidence="7 9">
    <location>
        <position position="187"/>
    </location>
    <ligand>
        <name>substrate</name>
    </ligand>
</feature>
<comment type="function">
    <text evidence="1 7">Catalyzes the decarboxylation of orotidine 5'-monophosphate (OMP) to uridine 5'-monophosphate (UMP).</text>
</comment>
<feature type="binding site" evidence="7 9">
    <location>
        <position position="178"/>
    </location>
    <ligand>
        <name>substrate</name>
    </ligand>
</feature>
<feature type="binding site" evidence="7 9">
    <location>
        <position position="11"/>
    </location>
    <ligand>
        <name>substrate</name>
    </ligand>
</feature>
<organism evidence="12 13">
    <name type="scientific">Limimonas halophila</name>
    <dbReference type="NCBI Taxonomy" id="1082479"/>
    <lineage>
        <taxon>Bacteria</taxon>
        <taxon>Pseudomonadati</taxon>
        <taxon>Pseudomonadota</taxon>
        <taxon>Alphaproteobacteria</taxon>
        <taxon>Rhodospirillales</taxon>
        <taxon>Rhodovibrionaceae</taxon>
        <taxon>Limimonas</taxon>
    </lineage>
</organism>
<evidence type="ECO:0000256" key="1">
    <source>
        <dbReference type="ARBA" id="ARBA00002356"/>
    </source>
</evidence>
<feature type="binding site" evidence="7 9">
    <location>
        <position position="117"/>
    </location>
    <ligand>
        <name>substrate</name>
    </ligand>
</feature>
<feature type="active site" description="For OMPdecase activity" evidence="8">
    <location>
        <position position="58"/>
    </location>
</feature>
<dbReference type="UniPathway" id="UPA00070">
    <property type="reaction ID" value="UER00120"/>
</dbReference>
<gene>
    <name evidence="7" type="primary">pyrF</name>
    <name evidence="12" type="ORF">SAMN05216241_108108</name>
</gene>
<dbReference type="Gene3D" id="3.20.20.70">
    <property type="entry name" value="Aldolase class I"/>
    <property type="match status" value="1"/>
</dbReference>
<dbReference type="InterPro" id="IPR047596">
    <property type="entry name" value="OMPdecase_bac"/>
</dbReference>
<dbReference type="RefSeq" id="WP_090020778.1">
    <property type="nucleotide sequence ID" value="NZ_FNCE01000008.1"/>
</dbReference>
<evidence type="ECO:0000256" key="8">
    <source>
        <dbReference type="PIRSR" id="PIRSR614732-1"/>
    </source>
</evidence>
<dbReference type="PANTHER" id="PTHR32119:SF2">
    <property type="entry name" value="OROTIDINE 5'-PHOSPHATE DECARBOXYLASE"/>
    <property type="match status" value="1"/>
</dbReference>
<feature type="active site" description="For OMPdecase activity" evidence="8">
    <location>
        <position position="60"/>
    </location>
</feature>
<dbReference type="EMBL" id="FNCE01000008">
    <property type="protein sequence ID" value="SDG30703.1"/>
    <property type="molecule type" value="Genomic_DNA"/>
</dbReference>
<evidence type="ECO:0000256" key="6">
    <source>
        <dbReference type="ARBA" id="ARBA00049157"/>
    </source>
</evidence>
<comment type="similarity">
    <text evidence="7">Belongs to the OMP decarboxylase family. Type 1 subfamily.</text>
</comment>
<feature type="binding site" evidence="7 9">
    <location>
        <position position="208"/>
    </location>
    <ligand>
        <name>substrate</name>
    </ligand>
</feature>
<proteinExistence type="inferred from homology"/>
<dbReference type="Proteomes" id="UP000199415">
    <property type="component" value="Unassembled WGS sequence"/>
</dbReference>
<dbReference type="InterPro" id="IPR011060">
    <property type="entry name" value="RibuloseP-bd_barrel"/>
</dbReference>
<dbReference type="SUPFAM" id="SSF51366">
    <property type="entry name" value="Ribulose-phoshate binding barrel"/>
    <property type="match status" value="1"/>
</dbReference>
<comment type="catalytic activity">
    <reaction evidence="6 7 10">
        <text>orotidine 5'-phosphate + H(+) = UMP + CO2</text>
        <dbReference type="Rhea" id="RHEA:11596"/>
        <dbReference type="ChEBI" id="CHEBI:15378"/>
        <dbReference type="ChEBI" id="CHEBI:16526"/>
        <dbReference type="ChEBI" id="CHEBI:57538"/>
        <dbReference type="ChEBI" id="CHEBI:57865"/>
        <dbReference type="EC" id="4.1.1.23"/>
    </reaction>
</comment>
<dbReference type="InterPro" id="IPR013785">
    <property type="entry name" value="Aldolase_TIM"/>
</dbReference>
<evidence type="ECO:0000256" key="2">
    <source>
        <dbReference type="ARBA" id="ARBA00004861"/>
    </source>
</evidence>
<comment type="pathway">
    <text evidence="2 7 10">Pyrimidine metabolism; UMP biosynthesis via de novo pathway; UMP from orotate: step 2/2.</text>
</comment>